<keyword evidence="3" id="KW-1185">Reference proteome</keyword>
<organism evidence="2 3">
    <name type="scientific">Pleurodeles waltl</name>
    <name type="common">Iberian ribbed newt</name>
    <dbReference type="NCBI Taxonomy" id="8319"/>
    <lineage>
        <taxon>Eukaryota</taxon>
        <taxon>Metazoa</taxon>
        <taxon>Chordata</taxon>
        <taxon>Craniata</taxon>
        <taxon>Vertebrata</taxon>
        <taxon>Euteleostomi</taxon>
        <taxon>Amphibia</taxon>
        <taxon>Batrachia</taxon>
        <taxon>Caudata</taxon>
        <taxon>Salamandroidea</taxon>
        <taxon>Salamandridae</taxon>
        <taxon>Pleurodelinae</taxon>
        <taxon>Pleurodeles</taxon>
    </lineage>
</organism>
<accession>A0AAV7UGP1</accession>
<evidence type="ECO:0000256" key="1">
    <source>
        <dbReference type="SAM" id="MobiDB-lite"/>
    </source>
</evidence>
<feature type="region of interest" description="Disordered" evidence="1">
    <location>
        <begin position="52"/>
        <end position="157"/>
    </location>
</feature>
<evidence type="ECO:0000313" key="3">
    <source>
        <dbReference type="Proteomes" id="UP001066276"/>
    </source>
</evidence>
<feature type="compositionally biased region" description="Polar residues" evidence="1">
    <location>
        <begin position="1"/>
        <end position="34"/>
    </location>
</feature>
<feature type="compositionally biased region" description="Polar residues" evidence="1">
    <location>
        <begin position="143"/>
        <end position="157"/>
    </location>
</feature>
<protein>
    <submittedName>
        <fullName evidence="2">Uncharacterized protein</fullName>
    </submittedName>
</protein>
<feature type="compositionally biased region" description="Polar residues" evidence="1">
    <location>
        <begin position="52"/>
        <end position="61"/>
    </location>
</feature>
<proteinExistence type="predicted"/>
<reference evidence="2" key="1">
    <citation type="journal article" date="2022" name="bioRxiv">
        <title>Sequencing and chromosome-scale assembly of the giantPleurodeles waltlgenome.</title>
        <authorList>
            <person name="Brown T."/>
            <person name="Elewa A."/>
            <person name="Iarovenko S."/>
            <person name="Subramanian E."/>
            <person name="Araus A.J."/>
            <person name="Petzold A."/>
            <person name="Susuki M."/>
            <person name="Suzuki K.-i.T."/>
            <person name="Hayashi T."/>
            <person name="Toyoda A."/>
            <person name="Oliveira C."/>
            <person name="Osipova E."/>
            <person name="Leigh N.D."/>
            <person name="Simon A."/>
            <person name="Yun M.H."/>
        </authorList>
    </citation>
    <scope>NUCLEOTIDE SEQUENCE</scope>
    <source>
        <strain evidence="2">20211129_DDA</strain>
        <tissue evidence="2">Liver</tissue>
    </source>
</reference>
<sequence>MAGISRNQPVSQGLPQGLPQASLSKAPQSTTGAAGTSVEADVGAGVGARSFLQGTAGTKPSTGAVGATGSGVENQRGSRGLLQGCFRLQAVKKKKKRNPQQERPPPGSLKTAEPQKRTAAAQRYPSVAGSETRATRHRRQAASLVNSVSVKSACNQL</sequence>
<comment type="caution">
    <text evidence="2">The sequence shown here is derived from an EMBL/GenBank/DDBJ whole genome shotgun (WGS) entry which is preliminary data.</text>
</comment>
<name>A0AAV7UGP1_PLEWA</name>
<gene>
    <name evidence="2" type="ORF">NDU88_003928</name>
</gene>
<dbReference type="Proteomes" id="UP001066276">
    <property type="component" value="Chromosome 3_1"/>
</dbReference>
<dbReference type="EMBL" id="JANPWB010000005">
    <property type="protein sequence ID" value="KAJ1187149.1"/>
    <property type="molecule type" value="Genomic_DNA"/>
</dbReference>
<feature type="region of interest" description="Disordered" evidence="1">
    <location>
        <begin position="1"/>
        <end position="37"/>
    </location>
</feature>
<evidence type="ECO:0000313" key="2">
    <source>
        <dbReference type="EMBL" id="KAJ1187149.1"/>
    </source>
</evidence>
<dbReference type="AlphaFoldDB" id="A0AAV7UGP1"/>